<dbReference type="Proteomes" id="UP000274922">
    <property type="component" value="Unassembled WGS sequence"/>
</dbReference>
<dbReference type="InterPro" id="IPR050730">
    <property type="entry name" value="UBX_domain-protein"/>
</dbReference>
<protein>
    <recommendedName>
        <fullName evidence="2">UBX domain-containing protein</fullName>
    </recommendedName>
</protein>
<feature type="domain" description="UBX" evidence="2">
    <location>
        <begin position="451"/>
        <end position="528"/>
    </location>
</feature>
<dbReference type="InterPro" id="IPR036249">
    <property type="entry name" value="Thioredoxin-like_sf"/>
</dbReference>
<dbReference type="GO" id="GO:0043130">
    <property type="term" value="F:ubiquitin binding"/>
    <property type="evidence" value="ECO:0007669"/>
    <property type="project" value="TreeGrafter"/>
</dbReference>
<feature type="compositionally biased region" description="Basic residues" evidence="1">
    <location>
        <begin position="370"/>
        <end position="380"/>
    </location>
</feature>
<dbReference type="SUPFAM" id="SSF52833">
    <property type="entry name" value="Thioredoxin-like"/>
    <property type="match status" value="1"/>
</dbReference>
<evidence type="ECO:0000256" key="1">
    <source>
        <dbReference type="SAM" id="MobiDB-lite"/>
    </source>
</evidence>
<feature type="compositionally biased region" description="Basic and acidic residues" evidence="1">
    <location>
        <begin position="407"/>
        <end position="421"/>
    </location>
</feature>
<feature type="compositionally biased region" description="Low complexity" evidence="1">
    <location>
        <begin position="423"/>
        <end position="443"/>
    </location>
</feature>
<dbReference type="STRING" id="1555241.A0A4P9XB46"/>
<dbReference type="InterPro" id="IPR003903">
    <property type="entry name" value="UIM_dom"/>
</dbReference>
<dbReference type="SMART" id="SM00166">
    <property type="entry name" value="UBX"/>
    <property type="match status" value="1"/>
</dbReference>
<sequence length="530" mass="55422">MDDAVSNFVEITGSTPEIAQKYLAVADGNAEQAILLFMDGGGQDLLTEAAARPRASDTAGRASGSRDPHDVPAPIAPRRSTLIGGDDDDDDDGPPLRLGASTRYVAHTAAPALRRAPFALDASAAHLGPSARGIGLTASPFAAAAMAGRSGSSSSSGSGGGGVGGGGGGASQASGGSGSRSGAPSHDRASRLAEIFRPPYEIIFAGDLERARQAGRDRERWILLTVHDHVEFACQTMVRDVWRDKTVQDVIRAHFLFVFWTSDSPDGQQYATFYHVKSYPYTAVLDPVTGECVKVWDKTMAADAMVSELLEFLAHPPPDAGLVLLSAASANATKRIADADASEASPTLSKRSAIDLDEDAQLQAALAASRKTHKAAHHGRAAAAGDSDALTISDDSDGSDAIDLDTSDDRSDRAADAEGDGRSGAVSDAARATAKPAAAAFPPLETDEPPAGPSVTRIQFRLPDGQRLNRRFAKAEPVRSLYRYVQHAAAGAVGSQPFDLTNFRENLRSQLDRSLEDAGLLNVSLSVDAQ</sequence>
<dbReference type="InterPro" id="IPR029071">
    <property type="entry name" value="Ubiquitin-like_domsf"/>
</dbReference>
<feature type="compositionally biased region" description="Gly residues" evidence="1">
    <location>
        <begin position="157"/>
        <end position="179"/>
    </location>
</feature>
<dbReference type="SMART" id="SM00594">
    <property type="entry name" value="UAS"/>
    <property type="match status" value="1"/>
</dbReference>
<keyword evidence="4" id="KW-1185">Reference proteome</keyword>
<dbReference type="EMBL" id="ML014146">
    <property type="protein sequence ID" value="RKP02321.1"/>
    <property type="molecule type" value="Genomic_DNA"/>
</dbReference>
<name>A0A4P9XB46_9FUNG</name>
<proteinExistence type="predicted"/>
<dbReference type="Pfam" id="PF14555">
    <property type="entry name" value="UBA_4"/>
    <property type="match status" value="1"/>
</dbReference>
<dbReference type="Gene3D" id="3.10.20.90">
    <property type="entry name" value="Phosphatidylinositol 3-kinase Catalytic Subunit, Chain A, domain 1"/>
    <property type="match status" value="1"/>
</dbReference>
<dbReference type="GO" id="GO:0043161">
    <property type="term" value="P:proteasome-mediated ubiquitin-dependent protein catabolic process"/>
    <property type="evidence" value="ECO:0007669"/>
    <property type="project" value="TreeGrafter"/>
</dbReference>
<dbReference type="SUPFAM" id="SSF54236">
    <property type="entry name" value="Ubiquitin-like"/>
    <property type="match status" value="1"/>
</dbReference>
<feature type="compositionally biased region" description="Acidic residues" evidence="1">
    <location>
        <begin position="394"/>
        <end position="406"/>
    </location>
</feature>
<evidence type="ECO:0000259" key="2">
    <source>
        <dbReference type="PROSITE" id="PS50033"/>
    </source>
</evidence>
<feature type="region of interest" description="Disordered" evidence="1">
    <location>
        <begin position="48"/>
        <end position="99"/>
    </location>
</feature>
<accession>A0A4P9XB46</accession>
<dbReference type="CDD" id="cd01767">
    <property type="entry name" value="UBX"/>
    <property type="match status" value="1"/>
</dbReference>
<evidence type="ECO:0000313" key="4">
    <source>
        <dbReference type="Proteomes" id="UP000274922"/>
    </source>
</evidence>
<dbReference type="Pfam" id="PF13899">
    <property type="entry name" value="Thioredoxin_7"/>
    <property type="match status" value="1"/>
</dbReference>
<reference evidence="4" key="1">
    <citation type="journal article" date="2018" name="Nat. Microbiol.">
        <title>Leveraging single-cell genomics to expand the fungal tree of life.</title>
        <authorList>
            <person name="Ahrendt S.R."/>
            <person name="Quandt C.A."/>
            <person name="Ciobanu D."/>
            <person name="Clum A."/>
            <person name="Salamov A."/>
            <person name="Andreopoulos B."/>
            <person name="Cheng J.F."/>
            <person name="Woyke T."/>
            <person name="Pelin A."/>
            <person name="Henrissat B."/>
            <person name="Reynolds N.K."/>
            <person name="Benny G.L."/>
            <person name="Smith M.E."/>
            <person name="James T.Y."/>
            <person name="Grigoriev I.V."/>
        </authorList>
    </citation>
    <scope>NUCLEOTIDE SEQUENCE [LARGE SCALE GENOMIC DNA]</scope>
    <source>
        <strain evidence="4">ATCC 52028</strain>
    </source>
</reference>
<feature type="compositionally biased region" description="Low complexity" evidence="1">
    <location>
        <begin position="147"/>
        <end position="156"/>
    </location>
</feature>
<dbReference type="InterPro" id="IPR001012">
    <property type="entry name" value="UBX_dom"/>
</dbReference>
<dbReference type="CDD" id="cd02958">
    <property type="entry name" value="UAS"/>
    <property type="match status" value="1"/>
</dbReference>
<dbReference type="SUPFAM" id="SSF46934">
    <property type="entry name" value="UBA-like"/>
    <property type="match status" value="1"/>
</dbReference>
<dbReference type="PROSITE" id="PS50330">
    <property type="entry name" value="UIM"/>
    <property type="match status" value="1"/>
</dbReference>
<dbReference type="Gene3D" id="1.10.8.10">
    <property type="entry name" value="DNA helicase RuvA subunit, C-terminal domain"/>
    <property type="match status" value="1"/>
</dbReference>
<dbReference type="PROSITE" id="PS50033">
    <property type="entry name" value="UBX"/>
    <property type="match status" value="1"/>
</dbReference>
<organism evidence="3 4">
    <name type="scientific">Caulochytrium protostelioides</name>
    <dbReference type="NCBI Taxonomy" id="1555241"/>
    <lineage>
        <taxon>Eukaryota</taxon>
        <taxon>Fungi</taxon>
        <taxon>Fungi incertae sedis</taxon>
        <taxon>Chytridiomycota</taxon>
        <taxon>Chytridiomycota incertae sedis</taxon>
        <taxon>Chytridiomycetes</taxon>
        <taxon>Caulochytriales</taxon>
        <taxon>Caulochytriaceae</taxon>
        <taxon>Caulochytrium</taxon>
    </lineage>
</organism>
<gene>
    <name evidence="3" type="ORF">CXG81DRAFT_25015</name>
</gene>
<dbReference type="PANTHER" id="PTHR23322:SF6">
    <property type="entry name" value="UBX DOMAIN-CONTAINING PROTEIN 7"/>
    <property type="match status" value="1"/>
</dbReference>
<dbReference type="Pfam" id="PF00789">
    <property type="entry name" value="UBX"/>
    <property type="match status" value="1"/>
</dbReference>
<feature type="region of interest" description="Disordered" evidence="1">
    <location>
        <begin position="368"/>
        <end position="455"/>
    </location>
</feature>
<dbReference type="OrthoDB" id="270602at2759"/>
<dbReference type="GO" id="GO:0005634">
    <property type="term" value="C:nucleus"/>
    <property type="evidence" value="ECO:0007669"/>
    <property type="project" value="TreeGrafter"/>
</dbReference>
<dbReference type="InterPro" id="IPR009060">
    <property type="entry name" value="UBA-like_sf"/>
</dbReference>
<feature type="region of interest" description="Disordered" evidence="1">
    <location>
        <begin position="147"/>
        <end position="188"/>
    </location>
</feature>
<evidence type="ECO:0000313" key="3">
    <source>
        <dbReference type="EMBL" id="RKP02321.1"/>
    </source>
</evidence>
<dbReference type="InterPro" id="IPR006577">
    <property type="entry name" value="UAS"/>
</dbReference>
<dbReference type="PANTHER" id="PTHR23322">
    <property type="entry name" value="FAS-ASSOCIATED PROTEIN"/>
    <property type="match status" value="1"/>
</dbReference>
<dbReference type="AlphaFoldDB" id="A0A4P9XB46"/>
<dbReference type="Gene3D" id="3.40.30.10">
    <property type="entry name" value="Glutaredoxin"/>
    <property type="match status" value="1"/>
</dbReference>